<dbReference type="Proteomes" id="UP000708208">
    <property type="component" value="Unassembled WGS sequence"/>
</dbReference>
<feature type="non-terminal residue" evidence="1">
    <location>
        <position position="1"/>
    </location>
</feature>
<comment type="caution">
    <text evidence="1">The sequence shown here is derived from an EMBL/GenBank/DDBJ whole genome shotgun (WGS) entry which is preliminary data.</text>
</comment>
<organism evidence="1 2">
    <name type="scientific">Allacma fusca</name>
    <dbReference type="NCBI Taxonomy" id="39272"/>
    <lineage>
        <taxon>Eukaryota</taxon>
        <taxon>Metazoa</taxon>
        <taxon>Ecdysozoa</taxon>
        <taxon>Arthropoda</taxon>
        <taxon>Hexapoda</taxon>
        <taxon>Collembola</taxon>
        <taxon>Symphypleona</taxon>
        <taxon>Sminthuridae</taxon>
        <taxon>Allacma</taxon>
    </lineage>
</organism>
<keyword evidence="2" id="KW-1185">Reference proteome</keyword>
<dbReference type="EMBL" id="CAJVCH010558956">
    <property type="protein sequence ID" value="CAG7831103.1"/>
    <property type="molecule type" value="Genomic_DNA"/>
</dbReference>
<sequence length="35" mass="4160">DSTALNLAVLSKDLQRQILKCMYFFKYFESEPFRG</sequence>
<accession>A0A8J2PI32</accession>
<name>A0A8J2PI32_9HEXA</name>
<evidence type="ECO:0000313" key="2">
    <source>
        <dbReference type="Proteomes" id="UP000708208"/>
    </source>
</evidence>
<proteinExistence type="predicted"/>
<evidence type="ECO:0000313" key="1">
    <source>
        <dbReference type="EMBL" id="CAG7831103.1"/>
    </source>
</evidence>
<protein>
    <submittedName>
        <fullName evidence="1">Uncharacterized protein</fullName>
    </submittedName>
</protein>
<reference evidence="1" key="1">
    <citation type="submission" date="2021-06" db="EMBL/GenBank/DDBJ databases">
        <authorList>
            <person name="Hodson N. C."/>
            <person name="Mongue J. A."/>
            <person name="Jaron S. K."/>
        </authorList>
    </citation>
    <scope>NUCLEOTIDE SEQUENCE</scope>
</reference>
<dbReference type="AlphaFoldDB" id="A0A8J2PI32"/>
<gene>
    <name evidence="1" type="ORF">AFUS01_LOCUS40863</name>
</gene>